<organism evidence="1 2">
    <name type="scientific">Entomophthora muscae</name>
    <dbReference type="NCBI Taxonomy" id="34485"/>
    <lineage>
        <taxon>Eukaryota</taxon>
        <taxon>Fungi</taxon>
        <taxon>Fungi incertae sedis</taxon>
        <taxon>Zoopagomycota</taxon>
        <taxon>Entomophthoromycotina</taxon>
        <taxon>Entomophthoromycetes</taxon>
        <taxon>Entomophthorales</taxon>
        <taxon>Entomophthoraceae</taxon>
        <taxon>Entomophthora</taxon>
    </lineage>
</organism>
<proteinExistence type="predicted"/>
<protein>
    <submittedName>
        <fullName evidence="1">Uncharacterized protein</fullName>
    </submittedName>
</protein>
<keyword evidence="2" id="KW-1185">Reference proteome</keyword>
<sequence>MQGDLKYYMLATNLLNYRPWVSGRELPYTALAVLWFLVCAYIVCLANSYMDINNPSVAKKGADFYRLPDILIDLAFPTYKKWELPDTLPDTLVQVSTVFIFIRVLLGGQKAMLLLRRVLYTCGIVYLVRAPFIIMTVLPNPLEWCMSEPNPNHFYDALLLMAQVRYSCGDVLYSGHTIIFMICCLVWHDYSLFNNAMDHLIKAIAIMWGLFCLLILVISSYHYTVDVVVALLIVLFTWKAFYCLATTNIFDDTLASRIVLFFDQERYTYSCKHPTHNIFPA</sequence>
<dbReference type="Proteomes" id="UP001165960">
    <property type="component" value="Unassembled WGS sequence"/>
</dbReference>
<evidence type="ECO:0000313" key="2">
    <source>
        <dbReference type="Proteomes" id="UP001165960"/>
    </source>
</evidence>
<name>A0ACC2SU15_9FUNG</name>
<comment type="caution">
    <text evidence="1">The sequence shown here is derived from an EMBL/GenBank/DDBJ whole genome shotgun (WGS) entry which is preliminary data.</text>
</comment>
<evidence type="ECO:0000313" key="1">
    <source>
        <dbReference type="EMBL" id="KAJ9065661.1"/>
    </source>
</evidence>
<reference evidence="1" key="1">
    <citation type="submission" date="2022-04" db="EMBL/GenBank/DDBJ databases">
        <title>Genome of the entomopathogenic fungus Entomophthora muscae.</title>
        <authorList>
            <person name="Elya C."/>
            <person name="Lovett B.R."/>
            <person name="Lee E."/>
            <person name="Macias A.M."/>
            <person name="Hajek A.E."/>
            <person name="De Bivort B.L."/>
            <person name="Kasson M.T."/>
            <person name="De Fine Licht H.H."/>
            <person name="Stajich J.E."/>
        </authorList>
    </citation>
    <scope>NUCLEOTIDE SEQUENCE</scope>
    <source>
        <strain evidence="1">Berkeley</strain>
    </source>
</reference>
<gene>
    <name evidence="1" type="ORF">DSO57_1017235</name>
</gene>
<dbReference type="EMBL" id="QTSX02004332">
    <property type="protein sequence ID" value="KAJ9065661.1"/>
    <property type="molecule type" value="Genomic_DNA"/>
</dbReference>
<accession>A0ACC2SU15</accession>